<dbReference type="SUPFAM" id="SSF51261">
    <property type="entry name" value="Duplicated hybrid motif"/>
    <property type="match status" value="1"/>
</dbReference>
<dbReference type="GO" id="GO:0004222">
    <property type="term" value="F:metalloendopeptidase activity"/>
    <property type="evidence" value="ECO:0007669"/>
    <property type="project" value="TreeGrafter"/>
</dbReference>
<evidence type="ECO:0000259" key="2">
    <source>
        <dbReference type="Pfam" id="PF01464"/>
    </source>
</evidence>
<dbReference type="Pfam" id="PF01551">
    <property type="entry name" value="Peptidase_M23"/>
    <property type="match status" value="1"/>
</dbReference>
<reference evidence="4" key="1">
    <citation type="journal article" date="2015" name="Proc. Natl. Acad. Sci. U.S.A.">
        <title>Networks of energetic and metabolic interactions define dynamics in microbial communities.</title>
        <authorList>
            <person name="Embree M."/>
            <person name="Liu J.K."/>
            <person name="Al-Bassam M.M."/>
            <person name="Zengler K."/>
        </authorList>
    </citation>
    <scope>NUCLEOTIDE SEQUENCE</scope>
</reference>
<feature type="domain" description="Transglycosylase SLT" evidence="2">
    <location>
        <begin position="353"/>
        <end position="407"/>
    </location>
</feature>
<dbReference type="CDD" id="cd12797">
    <property type="entry name" value="M23_peptidase"/>
    <property type="match status" value="1"/>
</dbReference>
<comment type="caution">
    <text evidence="4">The sequence shown here is derived from an EMBL/GenBank/DDBJ whole genome shotgun (WGS) entry which is preliminary data.</text>
</comment>
<evidence type="ECO:0000256" key="1">
    <source>
        <dbReference type="SAM" id="Phobius"/>
    </source>
</evidence>
<dbReference type="InterPro" id="IPR023346">
    <property type="entry name" value="Lysozyme-like_dom_sf"/>
</dbReference>
<dbReference type="PANTHER" id="PTHR21666">
    <property type="entry name" value="PEPTIDASE-RELATED"/>
    <property type="match status" value="1"/>
</dbReference>
<protein>
    <submittedName>
        <fullName evidence="4">Uncharacterized protein</fullName>
    </submittedName>
</protein>
<dbReference type="InterPro" id="IPR008258">
    <property type="entry name" value="Transglycosylase_SLT_dom_1"/>
</dbReference>
<dbReference type="AlphaFoldDB" id="A0A0W8E9E1"/>
<evidence type="ECO:0000313" key="4">
    <source>
        <dbReference type="EMBL" id="KUG05258.1"/>
    </source>
</evidence>
<accession>A0A0W8E9E1</accession>
<keyword evidence="1" id="KW-0812">Transmembrane</keyword>
<dbReference type="Gene3D" id="1.10.530.10">
    <property type="match status" value="1"/>
</dbReference>
<name>A0A0W8E9E1_9ZZZZ</name>
<dbReference type="PANTHER" id="PTHR21666:SF270">
    <property type="entry name" value="MUREIN HYDROLASE ACTIVATOR ENVC"/>
    <property type="match status" value="1"/>
</dbReference>
<dbReference type="InterPro" id="IPR011055">
    <property type="entry name" value="Dup_hybrid_motif"/>
</dbReference>
<organism evidence="4">
    <name type="scientific">hydrocarbon metagenome</name>
    <dbReference type="NCBI Taxonomy" id="938273"/>
    <lineage>
        <taxon>unclassified sequences</taxon>
        <taxon>metagenomes</taxon>
        <taxon>ecological metagenomes</taxon>
    </lineage>
</organism>
<dbReference type="Pfam" id="PF01464">
    <property type="entry name" value="SLT"/>
    <property type="match status" value="1"/>
</dbReference>
<keyword evidence="1" id="KW-1133">Transmembrane helix</keyword>
<dbReference type="InterPro" id="IPR016047">
    <property type="entry name" value="M23ase_b-sheet_dom"/>
</dbReference>
<feature type="transmembrane region" description="Helical" evidence="1">
    <location>
        <begin position="44"/>
        <end position="73"/>
    </location>
</feature>
<dbReference type="EMBL" id="LNQE01001822">
    <property type="protein sequence ID" value="KUG05258.1"/>
    <property type="molecule type" value="Genomic_DNA"/>
</dbReference>
<dbReference type="InterPro" id="IPR050570">
    <property type="entry name" value="Cell_wall_metabolism_enzyme"/>
</dbReference>
<dbReference type="Gene3D" id="2.70.70.10">
    <property type="entry name" value="Glucose Permease (Domain IIA)"/>
    <property type="match status" value="1"/>
</dbReference>
<gene>
    <name evidence="4" type="ORF">ASZ90_017331</name>
</gene>
<feature type="domain" description="M23ase beta-sheet core" evidence="3">
    <location>
        <begin position="554"/>
        <end position="641"/>
    </location>
</feature>
<keyword evidence="1" id="KW-0472">Membrane</keyword>
<evidence type="ECO:0000259" key="3">
    <source>
        <dbReference type="Pfam" id="PF01551"/>
    </source>
</evidence>
<proteinExistence type="predicted"/>
<dbReference type="SUPFAM" id="SSF53955">
    <property type="entry name" value="Lysozyme-like"/>
    <property type="match status" value="1"/>
</dbReference>
<sequence length="658" mass="74441">MTNGDQLDQNIEQGSKQLANAVGNQAKKAGKKVGKKLAAKLLPILAKFFAATAPFWIILIIVLFTVAAIYSVFPGSPSTPGQDTQQIFFSLADSSENEKVKQYYIEIADKNNFRDAWLNTKFMETNTDILFAGKHEGIYTKEDIINLLDNSTYTGIHGKDAERVLSDYYGLDKAHKIDFGTIHAANLIKILTYGELNTTDEFKEQVGEAFRPYLYYKESTRTYCSLHETDEGPEWVCNTYNVYLLTEADTIKGHYVYEYEWQEDGDEAGTWSSTYEALVSTTLINKEWERLDRWIVELMKNPKEDPTMTRDMLIQAGIGFTEEKENLKWLFEGYYSDHNISSGIVNPALTQYFLLAEEEFGFPVWFLQAIAFIESGFDPEAYNTNTKAFGLMQLTPGTQKYAVDRLAAEYPHLLSEEFIFNYHNTPNKDAEYYKQAVSDPNVNILAGCLDLQSKGLDPTKIDWDGDWQSQTLKALAGYGGHEYVPKKLWSKYGVANTEESYSDEKVLAWAKDNYVQKIWDNAEKFSISTAWPFEGTYEVTANYGQKGNWANGWHTGIDFGMTTGTPLHSVFNGEVWDMGFQGDYGKTVIITNYVYDVWYCHLSEYRVKKGQQVDAGQLIAESGESGRGTGAHLHLEVRPHGGGYGDVINPLSILTINL</sequence>